<dbReference type="Pfam" id="PF13193">
    <property type="entry name" value="AMP-binding_C"/>
    <property type="match status" value="1"/>
</dbReference>
<protein>
    <submittedName>
        <fullName evidence="3">Long-chain fatty acid--CoA ligase</fullName>
    </submittedName>
</protein>
<dbReference type="GO" id="GO:0016874">
    <property type="term" value="F:ligase activity"/>
    <property type="evidence" value="ECO:0007669"/>
    <property type="project" value="UniProtKB-KW"/>
</dbReference>
<dbReference type="PANTHER" id="PTHR24096">
    <property type="entry name" value="LONG-CHAIN-FATTY-ACID--COA LIGASE"/>
    <property type="match status" value="1"/>
</dbReference>
<dbReference type="InterPro" id="IPR045851">
    <property type="entry name" value="AMP-bd_C_sf"/>
</dbReference>
<sequence>MTHADGTTATRDTLVGFVEQHARSKPDALAIRHRDRRWSWANWMLRIRHVAGALRTAGVAQGDRVAFLDKNHPACLETLFAAASIGASVTVVNWRTVGEELVHVLNDSGARLLFVGAELSSTVRTIIERAPGLQRVVVVGGKGDEYDAFLSAATPLSESAAVDGRDIAVVMYSSGTTGRPKGVLLSYRALVNHTANLAPQIPFAQGDKNLVAMPLFHVGGLCYALFGIRAGVPTVVTREPDVASLVAAANDGATHAFFVPTVIAGILDAGGAATEVMSHLRYLAYGAAPTPLPLLQRALAAWPTANFIQVYGQTEVAGAAATLGPADHRDSRRPHLLLSAGKASPGSEIQIIDPATGDRVPSGQSGEIWVRSDQRMSGYLNRPEATTETITPDGWLRTGDIGHLDTDNYLYIDDRLKDMIITGGENVYGPEVERVLMGHPAISDAAVIGIPDDRWGESVMALVVSANDIDASDVIEFCRRNLAGYKCPRTVEFRSSLPRNASGKILKAVLREPHWRGRDRAL</sequence>
<dbReference type="InterPro" id="IPR042099">
    <property type="entry name" value="ANL_N_sf"/>
</dbReference>
<evidence type="ECO:0000313" key="3">
    <source>
        <dbReference type="EMBL" id="ORA79977.1"/>
    </source>
</evidence>
<keyword evidence="3" id="KW-0436">Ligase</keyword>
<dbReference type="PROSITE" id="PS00455">
    <property type="entry name" value="AMP_BINDING"/>
    <property type="match status" value="1"/>
</dbReference>
<evidence type="ECO:0000259" key="1">
    <source>
        <dbReference type="Pfam" id="PF00501"/>
    </source>
</evidence>
<dbReference type="InterPro" id="IPR025110">
    <property type="entry name" value="AMP-bd_C"/>
</dbReference>
<gene>
    <name evidence="3" type="ORF">BST29_17500</name>
</gene>
<comment type="caution">
    <text evidence="3">The sequence shown here is derived from an EMBL/GenBank/DDBJ whole genome shotgun (WGS) entry which is preliminary data.</text>
</comment>
<feature type="domain" description="AMP-dependent synthetase/ligase" evidence="1">
    <location>
        <begin position="19"/>
        <end position="380"/>
    </location>
</feature>
<keyword evidence="4" id="KW-1185">Reference proteome</keyword>
<dbReference type="Proteomes" id="UP000243140">
    <property type="component" value="Unassembled WGS sequence"/>
</dbReference>
<dbReference type="InterPro" id="IPR020845">
    <property type="entry name" value="AMP-binding_CS"/>
</dbReference>
<dbReference type="PANTHER" id="PTHR24096:SF267">
    <property type="entry name" value="MALONATE--COA LIGASE ACSF3, MITOCHONDRIAL"/>
    <property type="match status" value="1"/>
</dbReference>
<dbReference type="Pfam" id="PF00501">
    <property type="entry name" value="AMP-binding"/>
    <property type="match status" value="1"/>
</dbReference>
<evidence type="ECO:0000259" key="2">
    <source>
        <dbReference type="Pfam" id="PF13193"/>
    </source>
</evidence>
<dbReference type="SUPFAM" id="SSF56801">
    <property type="entry name" value="Acetyl-CoA synthetase-like"/>
    <property type="match status" value="1"/>
</dbReference>
<reference evidence="3 4" key="1">
    <citation type="submission" date="2017-02" db="EMBL/GenBank/DDBJ databases">
        <title>The new phylogeny of genus Mycobacterium.</title>
        <authorList>
            <person name="Tortoli E."/>
            <person name="Trovato A."/>
            <person name="Cirillo D.M."/>
        </authorList>
    </citation>
    <scope>NUCLEOTIDE SEQUENCE [LARGE SCALE GENOMIC DNA]</scope>
    <source>
        <strain evidence="3 4">IP1130001</strain>
    </source>
</reference>
<proteinExistence type="predicted"/>
<accession>A0ABX3SQE1</accession>
<dbReference type="InterPro" id="IPR000873">
    <property type="entry name" value="AMP-dep_synth/lig_dom"/>
</dbReference>
<dbReference type="EMBL" id="MVHV01000019">
    <property type="protein sequence ID" value="ORA79977.1"/>
    <property type="molecule type" value="Genomic_DNA"/>
</dbReference>
<name>A0ABX3SQE1_MYCMA</name>
<dbReference type="NCBIfam" id="NF004837">
    <property type="entry name" value="PRK06187.1"/>
    <property type="match status" value="1"/>
</dbReference>
<evidence type="ECO:0000313" key="4">
    <source>
        <dbReference type="Proteomes" id="UP000243140"/>
    </source>
</evidence>
<dbReference type="Gene3D" id="3.40.50.12780">
    <property type="entry name" value="N-terminal domain of ligase-like"/>
    <property type="match status" value="1"/>
</dbReference>
<dbReference type="RefSeq" id="WP_083011351.1">
    <property type="nucleotide sequence ID" value="NZ_CP060015.1"/>
</dbReference>
<dbReference type="Gene3D" id="3.30.300.30">
    <property type="match status" value="1"/>
</dbReference>
<feature type="domain" description="AMP-binding enzyme C-terminal" evidence="2">
    <location>
        <begin position="431"/>
        <end position="504"/>
    </location>
</feature>
<organism evidence="3 4">
    <name type="scientific">Mycobacterium malmoense</name>
    <dbReference type="NCBI Taxonomy" id="1780"/>
    <lineage>
        <taxon>Bacteria</taxon>
        <taxon>Bacillati</taxon>
        <taxon>Actinomycetota</taxon>
        <taxon>Actinomycetes</taxon>
        <taxon>Mycobacteriales</taxon>
        <taxon>Mycobacteriaceae</taxon>
        <taxon>Mycobacterium</taxon>
    </lineage>
</organism>